<evidence type="ECO:0000259" key="5">
    <source>
        <dbReference type="PROSITE" id="PS51203"/>
    </source>
</evidence>
<dbReference type="InterPro" id="IPR007052">
    <property type="entry name" value="CS_dom"/>
</dbReference>
<evidence type="ECO:0000256" key="3">
    <source>
        <dbReference type="SAM" id="MobiDB-lite"/>
    </source>
</evidence>
<dbReference type="SUPFAM" id="SSF49764">
    <property type="entry name" value="HSP20-like chaperones"/>
    <property type="match status" value="1"/>
</dbReference>
<keyword evidence="7" id="KW-1185">Reference proteome</keyword>
<dbReference type="EMBL" id="MCFI01000016">
    <property type="protein sequence ID" value="ORY79060.1"/>
    <property type="molecule type" value="Genomic_DNA"/>
</dbReference>
<dbReference type="STRING" id="56484.A0A1Y2F575"/>
<proteinExistence type="inferred from homology"/>
<protein>
    <submittedName>
        <fullName evidence="6">SGS domain-domain-containing protein</fullName>
    </submittedName>
</protein>
<dbReference type="OrthoDB" id="1898560at2759"/>
<dbReference type="SUPFAM" id="SSF48452">
    <property type="entry name" value="TPR-like"/>
    <property type="match status" value="1"/>
</dbReference>
<dbReference type="Proteomes" id="UP000193685">
    <property type="component" value="Unassembled WGS sequence"/>
</dbReference>
<dbReference type="CDD" id="cd06466">
    <property type="entry name" value="p23_CS_SGT1_like"/>
    <property type="match status" value="1"/>
</dbReference>
<dbReference type="Pfam" id="PF05002">
    <property type="entry name" value="SGS"/>
    <property type="match status" value="1"/>
</dbReference>
<comment type="similarity">
    <text evidence="1">Belongs to the SGT1 family.</text>
</comment>
<dbReference type="PROSITE" id="PS51203">
    <property type="entry name" value="CS"/>
    <property type="match status" value="1"/>
</dbReference>
<feature type="domain" description="CS" evidence="5">
    <location>
        <begin position="174"/>
        <end position="266"/>
    </location>
</feature>
<dbReference type="Pfam" id="PF13432">
    <property type="entry name" value="TPR_16"/>
    <property type="match status" value="1"/>
</dbReference>
<dbReference type="InterPro" id="IPR011990">
    <property type="entry name" value="TPR-like_helical_dom_sf"/>
</dbReference>
<dbReference type="AlphaFoldDB" id="A0A1Y2F575"/>
<name>A0A1Y2F575_PROLT</name>
<evidence type="ECO:0000256" key="2">
    <source>
        <dbReference type="SAM" id="Coils"/>
    </source>
</evidence>
<dbReference type="InterPro" id="IPR007699">
    <property type="entry name" value="SGS_dom"/>
</dbReference>
<keyword evidence="2" id="KW-0175">Coiled coil</keyword>
<reference evidence="6 7" key="1">
    <citation type="submission" date="2016-07" db="EMBL/GenBank/DDBJ databases">
        <title>Pervasive Adenine N6-methylation of Active Genes in Fungi.</title>
        <authorList>
            <consortium name="DOE Joint Genome Institute"/>
            <person name="Mondo S.J."/>
            <person name="Dannebaum R.O."/>
            <person name="Kuo R.C."/>
            <person name="Labutti K."/>
            <person name="Haridas S."/>
            <person name="Kuo A."/>
            <person name="Salamov A."/>
            <person name="Ahrendt S.R."/>
            <person name="Lipzen A."/>
            <person name="Sullivan W."/>
            <person name="Andreopoulos W.B."/>
            <person name="Clum A."/>
            <person name="Lindquist E."/>
            <person name="Daum C."/>
            <person name="Ramamoorthy G.K."/>
            <person name="Gryganskyi A."/>
            <person name="Culley D."/>
            <person name="Magnuson J.K."/>
            <person name="James T.Y."/>
            <person name="O'Malley M.A."/>
            <person name="Stajich J.E."/>
            <person name="Spatafora J.W."/>
            <person name="Visel A."/>
            <person name="Grigoriev I.V."/>
        </authorList>
    </citation>
    <scope>NUCLEOTIDE SEQUENCE [LARGE SCALE GENOMIC DNA]</scope>
    <source>
        <strain evidence="6 7">12-1054</strain>
    </source>
</reference>
<gene>
    <name evidence="6" type="ORF">BCR37DRAFT_360462</name>
</gene>
<dbReference type="GO" id="GO:0051087">
    <property type="term" value="F:protein-folding chaperone binding"/>
    <property type="evidence" value="ECO:0007669"/>
    <property type="project" value="InterPro"/>
</dbReference>
<accession>A0A1Y2F575</accession>
<dbReference type="InterPro" id="IPR019734">
    <property type="entry name" value="TPR_rpt"/>
</dbReference>
<dbReference type="InterPro" id="IPR008978">
    <property type="entry name" value="HSP20-like_chaperone"/>
</dbReference>
<dbReference type="SMART" id="SM00028">
    <property type="entry name" value="TPR"/>
    <property type="match status" value="3"/>
</dbReference>
<comment type="caution">
    <text evidence="6">The sequence shown here is derived from an EMBL/GenBank/DDBJ whole genome shotgun (WGS) entry which is preliminary data.</text>
</comment>
<dbReference type="PROSITE" id="PS51048">
    <property type="entry name" value="SGS"/>
    <property type="match status" value="1"/>
</dbReference>
<evidence type="ECO:0000313" key="6">
    <source>
        <dbReference type="EMBL" id="ORY79060.1"/>
    </source>
</evidence>
<feature type="region of interest" description="Disordered" evidence="3">
    <location>
        <begin position="259"/>
        <end position="290"/>
    </location>
</feature>
<dbReference type="RefSeq" id="XP_040723692.1">
    <property type="nucleotide sequence ID" value="XM_040868222.1"/>
</dbReference>
<dbReference type="Gene3D" id="2.60.40.790">
    <property type="match status" value="1"/>
</dbReference>
<feature type="domain" description="SGS" evidence="4">
    <location>
        <begin position="279"/>
        <end position="372"/>
    </location>
</feature>
<dbReference type="Gene3D" id="1.25.40.10">
    <property type="entry name" value="Tetratricopeptide repeat domain"/>
    <property type="match status" value="1"/>
</dbReference>
<organism evidence="6 7">
    <name type="scientific">Protomyces lactucae-debilis</name>
    <dbReference type="NCBI Taxonomy" id="2754530"/>
    <lineage>
        <taxon>Eukaryota</taxon>
        <taxon>Fungi</taxon>
        <taxon>Dikarya</taxon>
        <taxon>Ascomycota</taxon>
        <taxon>Taphrinomycotina</taxon>
        <taxon>Taphrinomycetes</taxon>
        <taxon>Taphrinales</taxon>
        <taxon>Protomycetaceae</taxon>
        <taxon>Protomyces</taxon>
    </lineage>
</organism>
<evidence type="ECO:0000313" key="7">
    <source>
        <dbReference type="Proteomes" id="UP000193685"/>
    </source>
</evidence>
<evidence type="ECO:0000256" key="1">
    <source>
        <dbReference type="ARBA" id="ARBA00008509"/>
    </source>
</evidence>
<dbReference type="OMA" id="WIKKCEE"/>
<dbReference type="InterPro" id="IPR044563">
    <property type="entry name" value="Sgt1-like"/>
</dbReference>
<feature type="coiled-coil region" evidence="2">
    <location>
        <begin position="41"/>
        <end position="68"/>
    </location>
</feature>
<evidence type="ECO:0000259" key="4">
    <source>
        <dbReference type="PROSITE" id="PS51048"/>
    </source>
</evidence>
<dbReference type="GeneID" id="63784821"/>
<dbReference type="Pfam" id="PF04969">
    <property type="entry name" value="CS"/>
    <property type="match status" value="1"/>
</dbReference>
<feature type="compositionally biased region" description="Polar residues" evidence="3">
    <location>
        <begin position="271"/>
        <end position="287"/>
    </location>
</feature>
<dbReference type="PANTHER" id="PTHR45862">
    <property type="entry name" value="PROTEIN SGT1 HOMOLOG"/>
    <property type="match status" value="1"/>
</dbReference>
<sequence>MSRAAAEAAAELSKGNHEGAIRCYTSAIEAEPKNIDHLLGRASAHHRLKRHDEALEDAERALSIAIEKKNKTGRSQAQFRRGVALYGLKRFADAAFCFDLSEKDDPEQKEKMRGVWIAKTKAALDGQAQPQKVTVQEKPVAVDAVKKTVESLLSASVTESKAESKESVPIPAAWKPPKHEWYQSNDKVVVTIFAKKIPADKVNVDMEPRSLSLNFEIPETSSEWSHQFEPLFAAIDTNASTYRVLASKIEVTLVKKQPGQKWSQLEGDASQIKQESAHTYPTSSKKGAQNWDKLAADATAPSGTGEKEEEGDPLQNLFQTLYKDADDDTKKAMMKSYQESGGTALSTNWKEVSAGKVPIQPPEGMVAKPYEQ</sequence>